<evidence type="ECO:0000313" key="1">
    <source>
        <dbReference type="EMBL" id="GFD56067.1"/>
    </source>
</evidence>
<protein>
    <submittedName>
        <fullName evidence="1">Uncharacterized protein</fullName>
    </submittedName>
</protein>
<reference evidence="1" key="1">
    <citation type="journal article" date="2019" name="Sci. Rep.">
        <title>Draft genome of Tanacetum cinerariifolium, the natural source of mosquito coil.</title>
        <authorList>
            <person name="Yamashiro T."/>
            <person name="Shiraishi A."/>
            <person name="Satake H."/>
            <person name="Nakayama K."/>
        </authorList>
    </citation>
    <scope>NUCLEOTIDE SEQUENCE</scope>
</reference>
<accession>A0A699X8L0</accession>
<dbReference type="AlphaFoldDB" id="A0A699X8L0"/>
<name>A0A699X8L0_TANCI</name>
<dbReference type="EMBL" id="BKCJ011824937">
    <property type="protein sequence ID" value="GFD56067.1"/>
    <property type="molecule type" value="Genomic_DNA"/>
</dbReference>
<feature type="non-terminal residue" evidence="1">
    <location>
        <position position="61"/>
    </location>
</feature>
<feature type="non-terminal residue" evidence="1">
    <location>
        <position position="1"/>
    </location>
</feature>
<organism evidence="1">
    <name type="scientific">Tanacetum cinerariifolium</name>
    <name type="common">Dalmatian daisy</name>
    <name type="synonym">Chrysanthemum cinerariifolium</name>
    <dbReference type="NCBI Taxonomy" id="118510"/>
    <lineage>
        <taxon>Eukaryota</taxon>
        <taxon>Viridiplantae</taxon>
        <taxon>Streptophyta</taxon>
        <taxon>Embryophyta</taxon>
        <taxon>Tracheophyta</taxon>
        <taxon>Spermatophyta</taxon>
        <taxon>Magnoliopsida</taxon>
        <taxon>eudicotyledons</taxon>
        <taxon>Gunneridae</taxon>
        <taxon>Pentapetalae</taxon>
        <taxon>asterids</taxon>
        <taxon>campanulids</taxon>
        <taxon>Asterales</taxon>
        <taxon>Asteraceae</taxon>
        <taxon>Asteroideae</taxon>
        <taxon>Anthemideae</taxon>
        <taxon>Anthemidinae</taxon>
        <taxon>Tanacetum</taxon>
    </lineage>
</organism>
<sequence>GDSAGDVVAAMVDLWWGWDSVEMAWCGVEDSGYGCGFAESRPEKMAGKKERRRRNVIDGGG</sequence>
<comment type="caution">
    <text evidence="1">The sequence shown here is derived from an EMBL/GenBank/DDBJ whole genome shotgun (WGS) entry which is preliminary data.</text>
</comment>
<gene>
    <name evidence="1" type="ORF">Tci_928036</name>
</gene>
<proteinExistence type="predicted"/>